<dbReference type="SMART" id="SM00448">
    <property type="entry name" value="REC"/>
    <property type="match status" value="1"/>
</dbReference>
<evidence type="ECO:0000256" key="4">
    <source>
        <dbReference type="PROSITE-ProRule" id="PRU00169"/>
    </source>
</evidence>
<feature type="domain" description="Response regulatory" evidence="6">
    <location>
        <begin position="3"/>
        <end position="120"/>
    </location>
</feature>
<evidence type="ECO:0000259" key="5">
    <source>
        <dbReference type="PROSITE" id="PS01124"/>
    </source>
</evidence>
<sequence length="547" mass="63230">MYRLLIVDNEPLIVEGLAHLIEETPIFDLEIYRAFSADEALNWMHRTKMDIALLDIRMPGMTGLELQREIKSQWPRCKIIFLTGYDDFGYIQEAIRNDSVDYLLKTDGDENIVRAVEKAISQLDREWDSDRILDQAKRQLRLAAPTLQRELLWDILQGEAGPPGQLDSQFRQVELELDAKEPVLLVIGTVTHWDQTYRPADRALFLYAVSNIADELLARFARIHCFVRDKLQLLIFVQAKERSEWSRAVRFVHGTLEQLQETCERLLKLSVSLAASSEAVTWKELPEQYEALSLLLSRGLLKDGNRLLIPVAEPDAAKRKSLQAEHAIRVALNRIDDLRMLLEAGRREDFLTRFHDLMMDITNHSEGMGHYRLEAYYRLISLLTSCMNQWGVQERNVFEWNGSRLQSMNPLSDWPEICREFRVMGARLFELKGEGERNETEKTINALQRYIDLHVGGDLSLTRLGEVVGYNPSYLSRYYKQCTGQGLSDYIVETRLQKAKEMLGDQQARIGDIAAALGFMSEPYLYRFFKKQTGLTPQEYRDGSKNK</sequence>
<feature type="modified residue" description="4-aspartylphosphate" evidence="4">
    <location>
        <position position="55"/>
    </location>
</feature>
<dbReference type="Pfam" id="PF12833">
    <property type="entry name" value="HTH_18"/>
    <property type="match status" value="1"/>
</dbReference>
<gene>
    <name evidence="7" type="ORF">E6C55_18370</name>
</gene>
<feature type="domain" description="HTH araC/xylS-type" evidence="5">
    <location>
        <begin position="445"/>
        <end position="543"/>
    </location>
</feature>
<proteinExistence type="predicted"/>
<evidence type="ECO:0000313" key="8">
    <source>
        <dbReference type="Proteomes" id="UP000310636"/>
    </source>
</evidence>
<dbReference type="InterPro" id="IPR001789">
    <property type="entry name" value="Sig_transdc_resp-reg_receiver"/>
</dbReference>
<reference evidence="7 8" key="1">
    <citation type="submission" date="2019-04" db="EMBL/GenBank/DDBJ databases">
        <title>Cohnella sp. nov. isolated from preserved vegetables.</title>
        <authorList>
            <person name="Lin S.-Y."/>
            <person name="Hung M.-H."/>
            <person name="Young C.-C."/>
        </authorList>
    </citation>
    <scope>NUCLEOTIDE SEQUENCE [LARGE SCALE GENOMIC DNA]</scope>
    <source>
        <strain evidence="7 8">CC-MHH1044</strain>
    </source>
</reference>
<dbReference type="InterPro" id="IPR009057">
    <property type="entry name" value="Homeodomain-like_sf"/>
</dbReference>
<dbReference type="AlphaFoldDB" id="A0A4S4BQN4"/>
<protein>
    <submittedName>
        <fullName evidence="7">Response regulator</fullName>
    </submittedName>
</protein>
<dbReference type="Gene3D" id="3.40.50.2300">
    <property type="match status" value="1"/>
</dbReference>
<dbReference type="PANTHER" id="PTHR43280">
    <property type="entry name" value="ARAC-FAMILY TRANSCRIPTIONAL REGULATOR"/>
    <property type="match status" value="1"/>
</dbReference>
<dbReference type="InterPro" id="IPR018060">
    <property type="entry name" value="HTH_AraC"/>
</dbReference>
<dbReference type="PANTHER" id="PTHR43280:SF2">
    <property type="entry name" value="HTH-TYPE TRANSCRIPTIONAL REGULATOR EXSA"/>
    <property type="match status" value="1"/>
</dbReference>
<evidence type="ECO:0000256" key="3">
    <source>
        <dbReference type="ARBA" id="ARBA00023163"/>
    </source>
</evidence>
<dbReference type="Pfam" id="PF00072">
    <property type="entry name" value="Response_reg"/>
    <property type="match status" value="1"/>
</dbReference>
<keyword evidence="4" id="KW-0597">Phosphoprotein</keyword>
<keyword evidence="2" id="KW-0238">DNA-binding</keyword>
<organism evidence="7 8">
    <name type="scientific">Cohnella fermenti</name>
    <dbReference type="NCBI Taxonomy" id="2565925"/>
    <lineage>
        <taxon>Bacteria</taxon>
        <taxon>Bacillati</taxon>
        <taxon>Bacillota</taxon>
        <taxon>Bacilli</taxon>
        <taxon>Bacillales</taxon>
        <taxon>Paenibacillaceae</taxon>
        <taxon>Cohnella</taxon>
    </lineage>
</organism>
<accession>A0A4S4BQN4</accession>
<dbReference type="GO" id="GO:0003700">
    <property type="term" value="F:DNA-binding transcription factor activity"/>
    <property type="evidence" value="ECO:0007669"/>
    <property type="project" value="InterPro"/>
</dbReference>
<evidence type="ECO:0000313" key="7">
    <source>
        <dbReference type="EMBL" id="THF76732.1"/>
    </source>
</evidence>
<dbReference type="Proteomes" id="UP000310636">
    <property type="component" value="Unassembled WGS sequence"/>
</dbReference>
<keyword evidence="3" id="KW-0804">Transcription</keyword>
<dbReference type="SMART" id="SM00342">
    <property type="entry name" value="HTH_ARAC"/>
    <property type="match status" value="1"/>
</dbReference>
<keyword evidence="1" id="KW-0805">Transcription regulation</keyword>
<dbReference type="InterPro" id="IPR018062">
    <property type="entry name" value="HTH_AraC-typ_CS"/>
</dbReference>
<dbReference type="SUPFAM" id="SSF52172">
    <property type="entry name" value="CheY-like"/>
    <property type="match status" value="1"/>
</dbReference>
<evidence type="ECO:0000256" key="1">
    <source>
        <dbReference type="ARBA" id="ARBA00023015"/>
    </source>
</evidence>
<dbReference type="EMBL" id="SSOB01000023">
    <property type="protein sequence ID" value="THF76732.1"/>
    <property type="molecule type" value="Genomic_DNA"/>
</dbReference>
<dbReference type="GO" id="GO:0043565">
    <property type="term" value="F:sequence-specific DNA binding"/>
    <property type="evidence" value="ECO:0007669"/>
    <property type="project" value="InterPro"/>
</dbReference>
<evidence type="ECO:0000259" key="6">
    <source>
        <dbReference type="PROSITE" id="PS50110"/>
    </source>
</evidence>
<evidence type="ECO:0000256" key="2">
    <source>
        <dbReference type="ARBA" id="ARBA00023125"/>
    </source>
</evidence>
<dbReference type="GO" id="GO:0000160">
    <property type="term" value="P:phosphorelay signal transduction system"/>
    <property type="evidence" value="ECO:0007669"/>
    <property type="project" value="InterPro"/>
</dbReference>
<dbReference type="PROSITE" id="PS01124">
    <property type="entry name" value="HTH_ARAC_FAMILY_2"/>
    <property type="match status" value="1"/>
</dbReference>
<name>A0A4S4BQN4_9BACL</name>
<keyword evidence="8" id="KW-1185">Reference proteome</keyword>
<comment type="caution">
    <text evidence="7">The sequence shown here is derived from an EMBL/GenBank/DDBJ whole genome shotgun (WGS) entry which is preliminary data.</text>
</comment>
<dbReference type="Gene3D" id="1.10.10.60">
    <property type="entry name" value="Homeodomain-like"/>
    <property type="match status" value="2"/>
</dbReference>
<dbReference type="PROSITE" id="PS00041">
    <property type="entry name" value="HTH_ARAC_FAMILY_1"/>
    <property type="match status" value="1"/>
</dbReference>
<dbReference type="SUPFAM" id="SSF46689">
    <property type="entry name" value="Homeodomain-like"/>
    <property type="match status" value="2"/>
</dbReference>
<dbReference type="PROSITE" id="PS50110">
    <property type="entry name" value="RESPONSE_REGULATORY"/>
    <property type="match status" value="1"/>
</dbReference>
<dbReference type="InterPro" id="IPR011006">
    <property type="entry name" value="CheY-like_superfamily"/>
</dbReference>
<dbReference type="OrthoDB" id="2543932at2"/>
<dbReference type="CDD" id="cd17536">
    <property type="entry name" value="REC_YesN-like"/>
    <property type="match status" value="1"/>
</dbReference>